<dbReference type="Proteomes" id="UP000789706">
    <property type="component" value="Unassembled WGS sequence"/>
</dbReference>
<evidence type="ECO:0000313" key="1">
    <source>
        <dbReference type="EMBL" id="CAG8559409.1"/>
    </source>
</evidence>
<organism evidence="1 2">
    <name type="scientific">Diversispora eburnea</name>
    <dbReference type="NCBI Taxonomy" id="1213867"/>
    <lineage>
        <taxon>Eukaryota</taxon>
        <taxon>Fungi</taxon>
        <taxon>Fungi incertae sedis</taxon>
        <taxon>Mucoromycota</taxon>
        <taxon>Glomeromycotina</taxon>
        <taxon>Glomeromycetes</taxon>
        <taxon>Diversisporales</taxon>
        <taxon>Diversisporaceae</taxon>
        <taxon>Diversispora</taxon>
    </lineage>
</organism>
<dbReference type="EMBL" id="CAJVPK010000917">
    <property type="protein sequence ID" value="CAG8559409.1"/>
    <property type="molecule type" value="Genomic_DNA"/>
</dbReference>
<dbReference type="OrthoDB" id="2439677at2759"/>
<dbReference type="AlphaFoldDB" id="A0A9N9BBT6"/>
<sequence length="47" mass="5513">MTKEEFEYLKALGLIESNAILETDFHFVQIKVSNLERPHNTFNLMSN</sequence>
<evidence type="ECO:0000313" key="2">
    <source>
        <dbReference type="Proteomes" id="UP000789706"/>
    </source>
</evidence>
<accession>A0A9N9BBT6</accession>
<name>A0A9N9BBT6_9GLOM</name>
<proteinExistence type="predicted"/>
<keyword evidence="2" id="KW-1185">Reference proteome</keyword>
<feature type="non-terminal residue" evidence="1">
    <location>
        <position position="47"/>
    </location>
</feature>
<comment type="caution">
    <text evidence="1">The sequence shown here is derived from an EMBL/GenBank/DDBJ whole genome shotgun (WGS) entry which is preliminary data.</text>
</comment>
<reference evidence="1" key="1">
    <citation type="submission" date="2021-06" db="EMBL/GenBank/DDBJ databases">
        <authorList>
            <person name="Kallberg Y."/>
            <person name="Tangrot J."/>
            <person name="Rosling A."/>
        </authorList>
    </citation>
    <scope>NUCLEOTIDE SEQUENCE</scope>
    <source>
        <strain evidence="1">AZ414A</strain>
    </source>
</reference>
<protein>
    <submittedName>
        <fullName evidence="1">8366_t:CDS:1</fullName>
    </submittedName>
</protein>
<gene>
    <name evidence="1" type="ORF">DEBURN_LOCUS7511</name>
</gene>